<dbReference type="Gene3D" id="3.60.15.10">
    <property type="entry name" value="Ribonuclease Z/Hydroxyacylglutathione hydrolase-like"/>
    <property type="match status" value="1"/>
</dbReference>
<dbReference type="EMBL" id="JBHUHV010000052">
    <property type="protein sequence ID" value="MFD2068310.1"/>
    <property type="molecule type" value="Genomic_DNA"/>
</dbReference>
<dbReference type="Proteomes" id="UP001597369">
    <property type="component" value="Unassembled WGS sequence"/>
</dbReference>
<dbReference type="InterPro" id="IPR001279">
    <property type="entry name" value="Metallo-B-lactamas"/>
</dbReference>
<name>A0ABW4X2V4_9BACT</name>
<gene>
    <name evidence="3" type="ORF">ACFSKU_15575</name>
</gene>
<evidence type="ECO:0000313" key="3">
    <source>
        <dbReference type="EMBL" id="MFD2068310.1"/>
    </source>
</evidence>
<dbReference type="RefSeq" id="WP_229961702.1">
    <property type="nucleotide sequence ID" value="NZ_JAJJWI010000014.1"/>
</dbReference>
<evidence type="ECO:0000313" key="4">
    <source>
        <dbReference type="Proteomes" id="UP001597369"/>
    </source>
</evidence>
<protein>
    <submittedName>
        <fullName evidence="3">MBL fold metallo-hydrolase</fullName>
    </submittedName>
</protein>
<dbReference type="SUPFAM" id="SSF56281">
    <property type="entry name" value="Metallo-hydrolase/oxidoreductase"/>
    <property type="match status" value="1"/>
</dbReference>
<evidence type="ECO:0000259" key="2">
    <source>
        <dbReference type="Pfam" id="PF00753"/>
    </source>
</evidence>
<organism evidence="3 4">
    <name type="scientific">Pontibacter silvestris</name>
    <dbReference type="NCBI Taxonomy" id="2305183"/>
    <lineage>
        <taxon>Bacteria</taxon>
        <taxon>Pseudomonadati</taxon>
        <taxon>Bacteroidota</taxon>
        <taxon>Cytophagia</taxon>
        <taxon>Cytophagales</taxon>
        <taxon>Hymenobacteraceae</taxon>
        <taxon>Pontibacter</taxon>
    </lineage>
</organism>
<feature type="signal peptide" evidence="1">
    <location>
        <begin position="1"/>
        <end position="19"/>
    </location>
</feature>
<comment type="caution">
    <text evidence="3">The sequence shown here is derived from an EMBL/GenBank/DDBJ whole genome shotgun (WGS) entry which is preliminary data.</text>
</comment>
<feature type="chain" id="PRO_5045811939" evidence="1">
    <location>
        <begin position="20"/>
        <end position="139"/>
    </location>
</feature>
<evidence type="ECO:0000256" key="1">
    <source>
        <dbReference type="SAM" id="SignalP"/>
    </source>
</evidence>
<sequence length="139" mass="15428">MKSNIVILFMLLFSHMVAAQTQPKNEKIEAKKLSEHIYVLTGEGGNVGVAVTRHGVYMIDDKFAYLSDEILAAVKRITDQPVRYLVNTHWHGDHTGGNENIAREGAVIIAHNNVYERMSTKQFRSGGIIQEPSPNGALP</sequence>
<accession>A0ABW4X2V4</accession>
<reference evidence="4" key="1">
    <citation type="journal article" date="2019" name="Int. J. Syst. Evol. Microbiol.">
        <title>The Global Catalogue of Microorganisms (GCM) 10K type strain sequencing project: providing services to taxonomists for standard genome sequencing and annotation.</title>
        <authorList>
            <consortium name="The Broad Institute Genomics Platform"/>
            <consortium name="The Broad Institute Genome Sequencing Center for Infectious Disease"/>
            <person name="Wu L."/>
            <person name="Ma J."/>
        </authorList>
    </citation>
    <scope>NUCLEOTIDE SEQUENCE [LARGE SCALE GENOMIC DNA]</scope>
    <source>
        <strain evidence="4">JCM 16545</strain>
    </source>
</reference>
<proteinExistence type="predicted"/>
<dbReference type="InterPro" id="IPR036866">
    <property type="entry name" value="RibonucZ/Hydroxyglut_hydro"/>
</dbReference>
<keyword evidence="1" id="KW-0732">Signal</keyword>
<dbReference type="Pfam" id="PF00753">
    <property type="entry name" value="Lactamase_B"/>
    <property type="match status" value="1"/>
</dbReference>
<feature type="domain" description="Metallo-beta-lactamase" evidence="2">
    <location>
        <begin position="72"/>
        <end position="125"/>
    </location>
</feature>
<keyword evidence="4" id="KW-1185">Reference proteome</keyword>